<feature type="transmembrane region" description="Helical" evidence="6">
    <location>
        <begin position="217"/>
        <end position="243"/>
    </location>
</feature>
<name>A0A814XV76_9BILA</name>
<dbReference type="Proteomes" id="UP000663877">
    <property type="component" value="Unassembled WGS sequence"/>
</dbReference>
<evidence type="ECO:0000313" key="8">
    <source>
        <dbReference type="EMBL" id="CAF1220797.1"/>
    </source>
</evidence>
<evidence type="ECO:0000259" key="7">
    <source>
        <dbReference type="PROSITE" id="PS50922"/>
    </source>
</evidence>
<comment type="subcellular location">
    <subcellularLocation>
        <location evidence="1">Membrane</location>
        <topology evidence="1">Multi-pass membrane protein</topology>
    </subcellularLocation>
</comment>
<feature type="domain" description="TLC" evidence="7">
    <location>
        <begin position="61"/>
        <end position="271"/>
    </location>
</feature>
<dbReference type="InterPro" id="IPR050846">
    <property type="entry name" value="TLCD"/>
</dbReference>
<keyword evidence="3 6" id="KW-1133">Transmembrane helix</keyword>
<keyword evidence="2 5" id="KW-0812">Transmembrane</keyword>
<sequence>MTLDDHARFECKFCILLYQCTYTYVNNIDLGNTPSPDVPKYTIIFLSIVVNSLIFYLLPSKLTPLLKSYVISSIHAIICVGSVINFFARYSVNLKQVNRIAGGGVYGTGDEIMTYSICYSLGYFTYDLLLMLFYKSVRTTAALAHHIIILLAFYAGAINGICHPCHFYLLAEELSTIPLNLKALYHHRPRLYAIFGYLFIFTFLVSRLVYGSIVCGYAFGAAPAFFQMAFNAGDLTSVTFGLMQGSLCLLTRVLNIYWTILILRKILRPSKPKKKSS</sequence>
<feature type="transmembrane region" description="Helical" evidence="6">
    <location>
        <begin position="41"/>
        <end position="58"/>
    </location>
</feature>
<dbReference type="AlphaFoldDB" id="A0A814XV76"/>
<dbReference type="OrthoDB" id="10266980at2759"/>
<dbReference type="Proteomes" id="UP000663832">
    <property type="component" value="Unassembled WGS sequence"/>
</dbReference>
<evidence type="ECO:0000256" key="3">
    <source>
        <dbReference type="ARBA" id="ARBA00022989"/>
    </source>
</evidence>
<dbReference type="EMBL" id="CAJNOM010000589">
    <property type="protein sequence ID" value="CAF1513358.1"/>
    <property type="molecule type" value="Genomic_DNA"/>
</dbReference>
<dbReference type="Pfam" id="PF03798">
    <property type="entry name" value="TRAM_LAG1_CLN8"/>
    <property type="match status" value="1"/>
</dbReference>
<keyword evidence="10" id="KW-1185">Reference proteome</keyword>
<evidence type="ECO:0000313" key="9">
    <source>
        <dbReference type="EMBL" id="CAF1513358.1"/>
    </source>
</evidence>
<evidence type="ECO:0000313" key="11">
    <source>
        <dbReference type="Proteomes" id="UP000663877"/>
    </source>
</evidence>
<dbReference type="SMART" id="SM00724">
    <property type="entry name" value="TLC"/>
    <property type="match status" value="1"/>
</dbReference>
<dbReference type="EMBL" id="CAJNOI010000273">
    <property type="protein sequence ID" value="CAF1220797.1"/>
    <property type="molecule type" value="Genomic_DNA"/>
</dbReference>
<feature type="transmembrane region" description="Helical" evidence="6">
    <location>
        <begin position="249"/>
        <end position="267"/>
    </location>
</feature>
<evidence type="ECO:0000256" key="2">
    <source>
        <dbReference type="ARBA" id="ARBA00022692"/>
    </source>
</evidence>
<accession>A0A814XV76</accession>
<dbReference type="GO" id="GO:0055088">
    <property type="term" value="P:lipid homeostasis"/>
    <property type="evidence" value="ECO:0007669"/>
    <property type="project" value="TreeGrafter"/>
</dbReference>
<protein>
    <recommendedName>
        <fullName evidence="7">TLC domain-containing protein</fullName>
    </recommendedName>
</protein>
<dbReference type="InterPro" id="IPR006634">
    <property type="entry name" value="TLC-dom"/>
</dbReference>
<feature type="transmembrane region" description="Helical" evidence="6">
    <location>
        <begin position="112"/>
        <end position="134"/>
    </location>
</feature>
<organism evidence="8 11">
    <name type="scientific">Adineta steineri</name>
    <dbReference type="NCBI Taxonomy" id="433720"/>
    <lineage>
        <taxon>Eukaryota</taxon>
        <taxon>Metazoa</taxon>
        <taxon>Spiralia</taxon>
        <taxon>Gnathifera</taxon>
        <taxon>Rotifera</taxon>
        <taxon>Eurotatoria</taxon>
        <taxon>Bdelloidea</taxon>
        <taxon>Adinetida</taxon>
        <taxon>Adinetidae</taxon>
        <taxon>Adineta</taxon>
    </lineage>
</organism>
<keyword evidence="4 5" id="KW-0472">Membrane</keyword>
<gene>
    <name evidence="8" type="ORF">BJG266_LOCUS27969</name>
    <name evidence="9" type="ORF">QVE165_LOCUS44272</name>
</gene>
<evidence type="ECO:0000256" key="1">
    <source>
        <dbReference type="ARBA" id="ARBA00004141"/>
    </source>
</evidence>
<dbReference type="PANTHER" id="PTHR13439">
    <property type="entry name" value="CT120 PROTEIN"/>
    <property type="match status" value="1"/>
</dbReference>
<dbReference type="GO" id="GO:0016020">
    <property type="term" value="C:membrane"/>
    <property type="evidence" value="ECO:0007669"/>
    <property type="project" value="UniProtKB-SubCell"/>
</dbReference>
<evidence type="ECO:0000256" key="4">
    <source>
        <dbReference type="ARBA" id="ARBA00023136"/>
    </source>
</evidence>
<feature type="transmembrane region" description="Helical" evidence="6">
    <location>
        <begin position="70"/>
        <end position="92"/>
    </location>
</feature>
<evidence type="ECO:0000256" key="6">
    <source>
        <dbReference type="SAM" id="Phobius"/>
    </source>
</evidence>
<dbReference type="GO" id="GO:0005783">
    <property type="term" value="C:endoplasmic reticulum"/>
    <property type="evidence" value="ECO:0007669"/>
    <property type="project" value="TreeGrafter"/>
</dbReference>
<dbReference type="PANTHER" id="PTHR13439:SF0">
    <property type="entry name" value="TOPOISOMERASE I DAMAGE AFFECTED PROTEIN 4"/>
    <property type="match status" value="1"/>
</dbReference>
<feature type="transmembrane region" description="Helical" evidence="6">
    <location>
        <begin position="191"/>
        <end position="210"/>
    </location>
</feature>
<reference evidence="8" key="1">
    <citation type="submission" date="2021-02" db="EMBL/GenBank/DDBJ databases">
        <authorList>
            <person name="Nowell W R."/>
        </authorList>
    </citation>
    <scope>NUCLEOTIDE SEQUENCE</scope>
</reference>
<proteinExistence type="predicted"/>
<comment type="caution">
    <text evidence="8">The sequence shown here is derived from an EMBL/GenBank/DDBJ whole genome shotgun (WGS) entry which is preliminary data.</text>
</comment>
<feature type="transmembrane region" description="Helical" evidence="6">
    <location>
        <begin position="146"/>
        <end position="171"/>
    </location>
</feature>
<evidence type="ECO:0000256" key="5">
    <source>
        <dbReference type="PROSITE-ProRule" id="PRU00205"/>
    </source>
</evidence>
<evidence type="ECO:0000313" key="10">
    <source>
        <dbReference type="Proteomes" id="UP000663832"/>
    </source>
</evidence>
<dbReference type="PROSITE" id="PS50922">
    <property type="entry name" value="TLC"/>
    <property type="match status" value="1"/>
</dbReference>